<dbReference type="AlphaFoldDB" id="A0A1I7K9A9"/>
<gene>
    <name evidence="1" type="ORF">SAMN04487941_3545</name>
</gene>
<evidence type="ECO:0000313" key="1">
    <source>
        <dbReference type="EMBL" id="SFU93980.1"/>
    </source>
</evidence>
<protein>
    <submittedName>
        <fullName evidence="1">Uncharacterized protein</fullName>
    </submittedName>
</protein>
<accession>A0A1I7K9A9</accession>
<organism evidence="1 2">
    <name type="scientific">Pontibacter akesuensis</name>
    <dbReference type="NCBI Taxonomy" id="388950"/>
    <lineage>
        <taxon>Bacteria</taxon>
        <taxon>Pseudomonadati</taxon>
        <taxon>Bacteroidota</taxon>
        <taxon>Cytophagia</taxon>
        <taxon>Cytophagales</taxon>
        <taxon>Hymenobacteraceae</taxon>
        <taxon>Pontibacter</taxon>
    </lineage>
</organism>
<dbReference type="EMBL" id="FPCA01000004">
    <property type="protein sequence ID" value="SFU93980.1"/>
    <property type="molecule type" value="Genomic_DNA"/>
</dbReference>
<evidence type="ECO:0000313" key="2">
    <source>
        <dbReference type="Proteomes" id="UP000182491"/>
    </source>
</evidence>
<dbReference type="Proteomes" id="UP000182491">
    <property type="component" value="Unassembled WGS sequence"/>
</dbReference>
<keyword evidence="2" id="KW-1185">Reference proteome</keyword>
<dbReference type="STRING" id="388950.GCA_001611675_01127"/>
<reference evidence="2" key="1">
    <citation type="submission" date="2016-10" db="EMBL/GenBank/DDBJ databases">
        <authorList>
            <person name="Varghese N."/>
        </authorList>
    </citation>
    <scope>NUCLEOTIDE SEQUENCE [LARGE SCALE GENOMIC DNA]</scope>
    <source>
        <strain evidence="2">DSM 18820</strain>
    </source>
</reference>
<dbReference type="PROSITE" id="PS51257">
    <property type="entry name" value="PROKAR_LIPOPROTEIN"/>
    <property type="match status" value="1"/>
</dbReference>
<proteinExistence type="predicted"/>
<dbReference type="RefSeq" id="WP_068837252.1">
    <property type="nucleotide sequence ID" value="NZ_BMXC01000004.1"/>
</dbReference>
<name>A0A1I7K9A9_9BACT</name>
<sequence>MKFIYALSACALFLTVGCNNQPEAEQVEVVEKATETETVKVVQVEAPVEKVVVEKEKGTTIKIGPDGGSLETKKVDIKINN</sequence>